<feature type="region of interest" description="Disordered" evidence="8">
    <location>
        <begin position="437"/>
        <end position="469"/>
    </location>
</feature>
<dbReference type="EMBL" id="HACA01023424">
    <property type="protein sequence ID" value="CDW40785.1"/>
    <property type="molecule type" value="Transcribed_RNA"/>
</dbReference>
<dbReference type="GO" id="GO:0012505">
    <property type="term" value="C:endomembrane system"/>
    <property type="evidence" value="ECO:0007669"/>
    <property type="project" value="UniProtKB-SubCell"/>
</dbReference>
<dbReference type="Gene3D" id="4.10.470.20">
    <property type="match status" value="2"/>
</dbReference>
<name>A0A0K2URV3_LEPSM</name>
<dbReference type="PROSITE" id="PS50258">
    <property type="entry name" value="LNR"/>
    <property type="match status" value="1"/>
</dbReference>
<protein>
    <recommendedName>
        <fullName evidence="9">LNR domain-containing protein</fullName>
    </recommendedName>
</protein>
<evidence type="ECO:0000256" key="8">
    <source>
        <dbReference type="SAM" id="MobiDB-lite"/>
    </source>
</evidence>
<dbReference type="AlphaFoldDB" id="A0A0K2URV3"/>
<dbReference type="Pfam" id="PF00066">
    <property type="entry name" value="Notch"/>
    <property type="match status" value="2"/>
</dbReference>
<feature type="domain" description="LNR" evidence="9">
    <location>
        <begin position="392"/>
        <end position="426"/>
    </location>
</feature>
<organism evidence="10">
    <name type="scientific">Lepeophtheirus salmonis</name>
    <name type="common">Salmon louse</name>
    <name type="synonym">Caligus salmonis</name>
    <dbReference type="NCBI Taxonomy" id="72036"/>
    <lineage>
        <taxon>Eukaryota</taxon>
        <taxon>Metazoa</taxon>
        <taxon>Ecdysozoa</taxon>
        <taxon>Arthropoda</taxon>
        <taxon>Crustacea</taxon>
        <taxon>Multicrustacea</taxon>
        <taxon>Hexanauplia</taxon>
        <taxon>Copepoda</taxon>
        <taxon>Siphonostomatoida</taxon>
        <taxon>Caligidae</taxon>
        <taxon>Lepeophtheirus</taxon>
    </lineage>
</organism>
<evidence type="ECO:0000259" key="9">
    <source>
        <dbReference type="PROSITE" id="PS50258"/>
    </source>
</evidence>
<evidence type="ECO:0000256" key="6">
    <source>
        <dbReference type="ARBA" id="ARBA00023180"/>
    </source>
</evidence>
<evidence type="ECO:0000256" key="3">
    <source>
        <dbReference type="ARBA" id="ARBA00022989"/>
    </source>
</evidence>
<reference evidence="10" key="1">
    <citation type="submission" date="2014-05" db="EMBL/GenBank/DDBJ databases">
        <authorList>
            <person name="Chronopoulou M."/>
        </authorList>
    </citation>
    <scope>NUCLEOTIDE SEQUENCE</scope>
    <source>
        <tissue evidence="10">Whole organism</tissue>
    </source>
</reference>
<evidence type="ECO:0000256" key="7">
    <source>
        <dbReference type="ARBA" id="ARBA00046288"/>
    </source>
</evidence>
<dbReference type="InterPro" id="IPR000800">
    <property type="entry name" value="Notch_dom"/>
</dbReference>
<evidence type="ECO:0000256" key="2">
    <source>
        <dbReference type="ARBA" id="ARBA00022737"/>
    </source>
</evidence>
<evidence type="ECO:0000256" key="4">
    <source>
        <dbReference type="ARBA" id="ARBA00023136"/>
    </source>
</evidence>
<dbReference type="OrthoDB" id="263283at2759"/>
<keyword evidence="1" id="KW-0812">Transmembrane</keyword>
<evidence type="ECO:0000256" key="5">
    <source>
        <dbReference type="ARBA" id="ARBA00023157"/>
    </source>
</evidence>
<evidence type="ECO:0000313" key="10">
    <source>
        <dbReference type="EMBL" id="CDW40785.1"/>
    </source>
</evidence>
<sequence>MIPNVEQRQGISFTPLIIAVSLCFQLGITLIEAQSQSFPFNTNLRNLNNLNSNPNNRAFNGRQSSNLVSNDDLPLDIGTIAAAGEVCIDKVVTVEEVEYDNVIECKHSYSQRCHETYKTDYSPQQEEECEENFKKNCFIEYKKRASKETVQICNTPLVKNCDIQGPLECKTEFQTQCTTRYHEHEVIDDIPDCKDENEVKCEDVTQGYTTEQKCSKWPVKKCKLSSQTVKKYSPETHCTKVPFELCGPAACPTEPGPDVCISKEETFVVDQPQEECNLEPQKSCKLVTKLIPLLKAVENCIDIPKEVCVRQRRNPRTVKVPIIKKWCYTPKLETSSDIKPGSSNPRGVTVNPPTEAPPTCSTFCRQRRRDGVCHPECNTPLCDFDGGDCESCNPSYPKEYCEGLSRNGVCNPECNTPNCNNDGGDCITTTTRTTTTRATTTRTTTTRTTTTRTTTTTTPNIGYLPPYSG</sequence>
<dbReference type="InterPro" id="IPR035993">
    <property type="entry name" value="Notch-like_dom_sf"/>
</dbReference>
<evidence type="ECO:0000256" key="1">
    <source>
        <dbReference type="ARBA" id="ARBA00022692"/>
    </source>
</evidence>
<keyword evidence="5" id="KW-1015">Disulfide bond</keyword>
<keyword evidence="4" id="KW-0472">Membrane</keyword>
<proteinExistence type="predicted"/>
<accession>A0A0K2URV3</accession>
<keyword evidence="3" id="KW-1133">Transmembrane helix</keyword>
<feature type="compositionally biased region" description="Low complexity" evidence="8">
    <location>
        <begin position="437"/>
        <end position="458"/>
    </location>
</feature>
<keyword evidence="6" id="KW-0325">Glycoprotein</keyword>
<dbReference type="SUPFAM" id="SSF90193">
    <property type="entry name" value="Notch domain"/>
    <property type="match status" value="2"/>
</dbReference>
<keyword evidence="2" id="KW-0677">Repeat</keyword>
<comment type="subcellular location">
    <subcellularLocation>
        <location evidence="7">Endomembrane system</location>
        <topology evidence="7">Single-pass type I membrane protein</topology>
    </subcellularLocation>
</comment>
<dbReference type="SMART" id="SM00004">
    <property type="entry name" value="NL"/>
    <property type="match status" value="2"/>
</dbReference>